<accession>A0A210PKV7</accession>
<keyword evidence="12" id="KW-1185">Reference proteome</keyword>
<keyword evidence="2" id="KW-0378">Hydrolase</keyword>
<proteinExistence type="inferred from homology"/>
<dbReference type="OrthoDB" id="200349at2759"/>
<evidence type="ECO:0000313" key="12">
    <source>
        <dbReference type="Proteomes" id="UP000242188"/>
    </source>
</evidence>
<comment type="catalytic activity">
    <reaction evidence="4">
        <text>(5R)-5-O-[alpha-D-glucosyl-(1-&gt;2)-beta-D-galactosyl]-5-hydroxy-L-lysyl-[collagen] + H2O = (5R)-5-O-(beta-D-galactosyl)-5-hydroxy-L-lysyl-[collagen] + D-glucose</text>
        <dbReference type="Rhea" id="RHEA:11068"/>
        <dbReference type="Rhea" id="RHEA-COMP:12753"/>
        <dbReference type="Rhea" id="RHEA-COMP:12754"/>
        <dbReference type="ChEBI" id="CHEBI:4167"/>
        <dbReference type="ChEBI" id="CHEBI:15377"/>
        <dbReference type="ChEBI" id="CHEBI:133443"/>
        <dbReference type="ChEBI" id="CHEBI:133452"/>
        <dbReference type="EC" id="3.2.1.107"/>
    </reaction>
</comment>
<dbReference type="Gene3D" id="1.50.10.10">
    <property type="match status" value="1"/>
</dbReference>
<organism evidence="11 12">
    <name type="scientific">Mizuhopecten yessoensis</name>
    <name type="common">Japanese scallop</name>
    <name type="synonym">Patinopecten yessoensis</name>
    <dbReference type="NCBI Taxonomy" id="6573"/>
    <lineage>
        <taxon>Eukaryota</taxon>
        <taxon>Metazoa</taxon>
        <taxon>Spiralia</taxon>
        <taxon>Lophotrochozoa</taxon>
        <taxon>Mollusca</taxon>
        <taxon>Bivalvia</taxon>
        <taxon>Autobranchia</taxon>
        <taxon>Pteriomorphia</taxon>
        <taxon>Pectinida</taxon>
        <taxon>Pectinoidea</taxon>
        <taxon>Pectinidae</taxon>
        <taxon>Mizuhopecten</taxon>
    </lineage>
</organism>
<dbReference type="InterPro" id="IPR012341">
    <property type="entry name" value="6hp_glycosidase-like_sf"/>
</dbReference>
<dbReference type="GO" id="GO:0047402">
    <property type="term" value="F:protein-glucosylgalactosylhydroxylysine glucosidase activity"/>
    <property type="evidence" value="ECO:0007669"/>
    <property type="project" value="UniProtKB-EC"/>
</dbReference>
<evidence type="ECO:0000259" key="10">
    <source>
        <dbReference type="Pfam" id="PF03632"/>
    </source>
</evidence>
<keyword evidence="9" id="KW-0732">Signal</keyword>
<evidence type="ECO:0000256" key="6">
    <source>
        <dbReference type="ARBA" id="ARBA00066430"/>
    </source>
</evidence>
<dbReference type="PANTHER" id="PTHR11051:SF8">
    <property type="entry name" value="PROTEIN-GLUCOSYLGALACTOSYLHYDROXYLYSINE GLUCOSIDASE"/>
    <property type="match status" value="1"/>
</dbReference>
<evidence type="ECO:0000256" key="4">
    <source>
        <dbReference type="ARBA" id="ARBA00051415"/>
    </source>
</evidence>
<dbReference type="FunFam" id="1.50.10.10:FF:000023">
    <property type="entry name" value="Protein-glucosylgalactosylhydroxylysine glucosidase"/>
    <property type="match status" value="1"/>
</dbReference>
<dbReference type="EC" id="3.2.1.107" evidence="6"/>
<feature type="chain" id="PRO_5012962145" description="Protein-glucosylgalactosylhydroxylysine glucosidase" evidence="9">
    <location>
        <begin position="23"/>
        <end position="729"/>
    </location>
</feature>
<evidence type="ECO:0000256" key="8">
    <source>
        <dbReference type="ARBA" id="ARBA00079982"/>
    </source>
</evidence>
<sequence length="729" mass="81682">MKVIYIWTTACLTLALVPCSNAFVRDRRVPRLVNLIHGDMRKTVREVSAPYPEFLDPEVTVLSSNIRPDPSTMPSIGNGHVATVTHSDTMYVDGLYNGRNSTTHRARLRSSASINITQFSFPVDTQKYSLDVGRGMYIEEYSQEGKVKVELKMYAHQWMNRLLVTEISVINDGGQPVYLNLSQTLGPVSRDVTVNTTHSNGYRVDLEITKETEVEGADTVPVMALSTPVPESITVGPSEASRHLFLTSVGQNPLIAMDFFGTGLSYFMNGTMESSHVNHWANMWRNGRIDIGGNKDLSRLNYASLYYLLSEIPQYESYGPFYGISAGGLGYGDKHNDYKGHVSWDQDTWMFPPVLALHSDKAKKIVKTRITKHSAAKQLAQSMGYKGAMFPWESAYSGRNVCPTADCLNYQHHISGDIALAFQQYVMMTRDTHFLDSEGAADVITDIASFWMSRMSHNQETDQYEIHGVMGPDKSHYPVNNSVYTNSVAKISLLLPKYALSLINRTVDPMFEETALKTYIPFDDAGKWHPEFDGYQLGTTVQQADVVLLGFPLMFEHTKETRMNDLQIYEKVTPTAPVMTWAMFAIGWLELNNTSKAEPLFNKQLQNVIPPFNIWSNPSDSKGGQNFLTGIGGYLQSLIYGYGGFRIFQDRLQLNPAMIPNTTSFNLTGIDYLGGSFDFNFSDNYMQINQTSSAAEDMKIVISSNGQTETLHVGTVVQYPRCKAYLMPV</sequence>
<feature type="domain" description="Glycoside hydrolase family 65 central catalytic" evidence="10">
    <location>
        <begin position="336"/>
        <end position="506"/>
    </location>
</feature>
<dbReference type="STRING" id="6573.A0A210PKV7"/>
<dbReference type="EMBL" id="NEDP02005595">
    <property type="protein sequence ID" value="OWF37123.1"/>
    <property type="molecule type" value="Genomic_DNA"/>
</dbReference>
<evidence type="ECO:0000256" key="1">
    <source>
        <dbReference type="ARBA" id="ARBA00006768"/>
    </source>
</evidence>
<dbReference type="Proteomes" id="UP000242188">
    <property type="component" value="Unassembled WGS sequence"/>
</dbReference>
<dbReference type="PANTHER" id="PTHR11051">
    <property type="entry name" value="GLYCOSYL HYDROLASE-RELATED"/>
    <property type="match status" value="1"/>
</dbReference>
<evidence type="ECO:0000313" key="11">
    <source>
        <dbReference type="EMBL" id="OWF37123.1"/>
    </source>
</evidence>
<gene>
    <name evidence="11" type="ORF">KP79_PYT09813</name>
</gene>
<feature type="signal peptide" evidence="9">
    <location>
        <begin position="1"/>
        <end position="22"/>
    </location>
</feature>
<reference evidence="11 12" key="1">
    <citation type="journal article" date="2017" name="Nat. Ecol. Evol.">
        <title>Scallop genome provides insights into evolution of bilaterian karyotype and development.</title>
        <authorList>
            <person name="Wang S."/>
            <person name="Zhang J."/>
            <person name="Jiao W."/>
            <person name="Li J."/>
            <person name="Xun X."/>
            <person name="Sun Y."/>
            <person name="Guo X."/>
            <person name="Huan P."/>
            <person name="Dong B."/>
            <person name="Zhang L."/>
            <person name="Hu X."/>
            <person name="Sun X."/>
            <person name="Wang J."/>
            <person name="Zhao C."/>
            <person name="Wang Y."/>
            <person name="Wang D."/>
            <person name="Huang X."/>
            <person name="Wang R."/>
            <person name="Lv J."/>
            <person name="Li Y."/>
            <person name="Zhang Z."/>
            <person name="Liu B."/>
            <person name="Lu W."/>
            <person name="Hui Y."/>
            <person name="Liang J."/>
            <person name="Zhou Z."/>
            <person name="Hou R."/>
            <person name="Li X."/>
            <person name="Liu Y."/>
            <person name="Li H."/>
            <person name="Ning X."/>
            <person name="Lin Y."/>
            <person name="Zhao L."/>
            <person name="Xing Q."/>
            <person name="Dou J."/>
            <person name="Li Y."/>
            <person name="Mao J."/>
            <person name="Guo H."/>
            <person name="Dou H."/>
            <person name="Li T."/>
            <person name="Mu C."/>
            <person name="Jiang W."/>
            <person name="Fu Q."/>
            <person name="Fu X."/>
            <person name="Miao Y."/>
            <person name="Liu J."/>
            <person name="Yu Q."/>
            <person name="Li R."/>
            <person name="Liao H."/>
            <person name="Li X."/>
            <person name="Kong Y."/>
            <person name="Jiang Z."/>
            <person name="Chourrout D."/>
            <person name="Li R."/>
            <person name="Bao Z."/>
        </authorList>
    </citation>
    <scope>NUCLEOTIDE SEQUENCE [LARGE SCALE GENOMIC DNA]</scope>
    <source>
        <strain evidence="11 12">PY_sf001</strain>
    </source>
</reference>
<keyword evidence="3" id="KW-0326">Glycosidase</keyword>
<evidence type="ECO:0000256" key="2">
    <source>
        <dbReference type="ARBA" id="ARBA00022801"/>
    </source>
</evidence>
<evidence type="ECO:0000256" key="3">
    <source>
        <dbReference type="ARBA" id="ARBA00023295"/>
    </source>
</evidence>
<evidence type="ECO:0000256" key="5">
    <source>
        <dbReference type="ARBA" id="ARBA00053339"/>
    </source>
</evidence>
<comment type="function">
    <text evidence="5">Catalyzes the hydrolysis of glucose from the disaccharide unit linked to hydroxylysine residues of collagen and collagen-like proteins.</text>
</comment>
<name>A0A210PKV7_MIZYE</name>
<dbReference type="InterPro" id="IPR008928">
    <property type="entry name" value="6-hairpin_glycosidase_sf"/>
</dbReference>
<protein>
    <recommendedName>
        <fullName evidence="7">Protein-glucosylgalactosylhydroxylysine glucosidase</fullName>
        <ecNumber evidence="6">3.2.1.107</ecNumber>
    </recommendedName>
    <alternativeName>
        <fullName evidence="8">Acid trehalase-like protein 1</fullName>
    </alternativeName>
</protein>
<dbReference type="AlphaFoldDB" id="A0A210PKV7"/>
<dbReference type="GO" id="GO:0005975">
    <property type="term" value="P:carbohydrate metabolic process"/>
    <property type="evidence" value="ECO:0007669"/>
    <property type="project" value="InterPro"/>
</dbReference>
<comment type="similarity">
    <text evidence="1">Belongs to the glycosyl hydrolase 65 family.</text>
</comment>
<evidence type="ECO:0000256" key="9">
    <source>
        <dbReference type="SAM" id="SignalP"/>
    </source>
</evidence>
<comment type="caution">
    <text evidence="11">The sequence shown here is derived from an EMBL/GenBank/DDBJ whole genome shotgun (WGS) entry which is preliminary data.</text>
</comment>
<evidence type="ECO:0000256" key="7">
    <source>
        <dbReference type="ARBA" id="ARBA00071505"/>
    </source>
</evidence>
<dbReference type="SUPFAM" id="SSF48208">
    <property type="entry name" value="Six-hairpin glycosidases"/>
    <property type="match status" value="1"/>
</dbReference>
<dbReference type="InterPro" id="IPR005195">
    <property type="entry name" value="Glyco_hydro_65_M"/>
</dbReference>
<dbReference type="Pfam" id="PF03632">
    <property type="entry name" value="Glyco_hydro_65m"/>
    <property type="match status" value="1"/>
</dbReference>